<comment type="similarity">
    <text evidence="1">Belongs to the helicase family.</text>
</comment>
<dbReference type="SUPFAM" id="SSF52540">
    <property type="entry name" value="P-loop containing nucleoside triphosphate hydrolases"/>
    <property type="match status" value="2"/>
</dbReference>
<proteinExistence type="inferred from homology"/>
<gene>
    <name evidence="4" type="ORF">PHJA_001674000</name>
</gene>
<keyword evidence="5" id="KW-1185">Reference proteome</keyword>
<organism evidence="4 5">
    <name type="scientific">Phtheirospermum japonicum</name>
    <dbReference type="NCBI Taxonomy" id="374723"/>
    <lineage>
        <taxon>Eukaryota</taxon>
        <taxon>Viridiplantae</taxon>
        <taxon>Streptophyta</taxon>
        <taxon>Embryophyta</taxon>
        <taxon>Tracheophyta</taxon>
        <taxon>Spermatophyta</taxon>
        <taxon>Magnoliopsida</taxon>
        <taxon>eudicotyledons</taxon>
        <taxon>Gunneridae</taxon>
        <taxon>Pentapetalae</taxon>
        <taxon>asterids</taxon>
        <taxon>lamiids</taxon>
        <taxon>Lamiales</taxon>
        <taxon>Orobanchaceae</taxon>
        <taxon>Orobanchaceae incertae sedis</taxon>
        <taxon>Phtheirospermum</taxon>
    </lineage>
</organism>
<comment type="catalytic activity">
    <reaction evidence="1">
        <text>ATP + H2O = ADP + phosphate + H(+)</text>
        <dbReference type="Rhea" id="RHEA:13065"/>
        <dbReference type="ChEBI" id="CHEBI:15377"/>
        <dbReference type="ChEBI" id="CHEBI:15378"/>
        <dbReference type="ChEBI" id="CHEBI:30616"/>
        <dbReference type="ChEBI" id="CHEBI:43474"/>
        <dbReference type="ChEBI" id="CHEBI:456216"/>
        <dbReference type="EC" id="5.6.2.3"/>
    </reaction>
</comment>
<keyword evidence="1" id="KW-0067">ATP-binding</keyword>
<dbReference type="OrthoDB" id="910547at2759"/>
<dbReference type="Proteomes" id="UP000653305">
    <property type="component" value="Unassembled WGS sequence"/>
</dbReference>
<accession>A0A830C3J1</accession>
<dbReference type="EMBL" id="BMAC01000380">
    <property type="protein sequence ID" value="GFP95297.1"/>
    <property type="molecule type" value="Genomic_DNA"/>
</dbReference>
<protein>
    <recommendedName>
        <fullName evidence="1">ATP-dependent DNA helicase</fullName>
        <ecNumber evidence="1">5.6.2.3</ecNumber>
    </recommendedName>
</protein>
<feature type="domain" description="DNA helicase Pif1-like DEAD-box helicase" evidence="2">
    <location>
        <begin position="309"/>
        <end position="529"/>
    </location>
</feature>
<evidence type="ECO:0000256" key="1">
    <source>
        <dbReference type="RuleBase" id="RU363044"/>
    </source>
</evidence>
<sequence>MPEDVDEVISAEIPNRETNQFLHELVTQHMMHGPCSSKIEKACLKKGKCIKGFPKPFTDTTTVDDDGYPLYKRRDTGISVVKNNVNLDNKFVVPYSPQLLTRYQAHINVEWCNQFRSIKYLFKYTNKGHDRVTVSITEESNGENSQEEVVDEIKNYYNCRYISPCEAVWRLFGLDIHYRKPSVQRLSFHLPDEQPVFYNDDDTIDRVVVEEDGRESMFIAWTTYDILRRQRRVLGIEDLQLSDDMLKNYTLIELEKLLQTNGKSLRNFCDIPLLDDVLMTDGNNKLIQQELNFDRGLLEVEHQKLCSSLTDEQMRIYSEILSAAADDKGGIFFVYGYGGTGKTFVWRTLSAALRSKGEIVLNVASSGVAALLLPAGRTAHSRFGIPLTITEDSMCTITPGTELAALLDRAKLIIWDEEPIMSRFCLEALHKSLKHIAPEERKELPFAGKVIVLGGDFRQILPVVPKGSRENIVYASICSSRLWENCKILRLTKNMRLTVGQSMSKSVEREIRDFSEWILKIGDGKIGTEVDGQTLIDIPDDILLQTSGDHVAAIVESTYPSLLQNFGNQSFFEERAILAPTNSVVETVNEYVMSILPGDERVYLSSDTICKTYVNGEAQHEVYSTDFLNTIKCSGIPNHILKLKVGVPVMLIRNMDQASGLCNGTRLVVTQLGDRIIEANILSGINVGMKVYISRMALTPSDSRVPFKFQRRQPVFSHGQLYVAVSRVKSRKGLKILSCDEDGNIVNKTANVVYKEVTIDITWDSELRGEAIAGFRPLGLIGHNVKGAAVTSVLSKRWQFIWSELPRPCFWNRSLEIEKKRDFVSSVGRTLLLRSSGTYLENFEIDFLYEECFASDLNTLVVYSDSSLRYLVLEQCVIAPRRTIDWRSMTGLWIKRAELEEHISDPEDKNGGAPLLEISTPYLRTLSIEFNPIGRKMQLTNVPSLDSVGIHFDLFGNSVEVMNNMVEIFENIRHVKDLKLEGACVEVVSELVVHGQRLPQSRRDFLRLDTLREDCIHGILGLLESSSNLDTLLLESCGSRDFYEESVRPWGPIARDDLNCDLLNLKTIRLFDYADPNLGGEPMLTID</sequence>
<comment type="cofactor">
    <cofactor evidence="1">
        <name>Mg(2+)</name>
        <dbReference type="ChEBI" id="CHEBI:18420"/>
    </cofactor>
</comment>
<dbReference type="EC" id="5.6.2.3" evidence="1"/>
<dbReference type="GO" id="GO:0000723">
    <property type="term" value="P:telomere maintenance"/>
    <property type="evidence" value="ECO:0007669"/>
    <property type="project" value="InterPro"/>
</dbReference>
<feature type="domain" description="DNA helicase Pif1-like 2B" evidence="3">
    <location>
        <begin position="626"/>
        <end position="672"/>
    </location>
</feature>
<evidence type="ECO:0000313" key="4">
    <source>
        <dbReference type="EMBL" id="GFP95297.1"/>
    </source>
</evidence>
<keyword evidence="1" id="KW-0233">DNA recombination</keyword>
<dbReference type="Pfam" id="PF05970">
    <property type="entry name" value="PIF1"/>
    <property type="match status" value="1"/>
</dbReference>
<keyword evidence="1" id="KW-0378">Hydrolase</keyword>
<dbReference type="GO" id="GO:0016787">
    <property type="term" value="F:hydrolase activity"/>
    <property type="evidence" value="ECO:0007669"/>
    <property type="project" value="UniProtKB-KW"/>
</dbReference>
<keyword evidence="1" id="KW-0227">DNA damage</keyword>
<keyword evidence="1 4" id="KW-0347">Helicase</keyword>
<dbReference type="PANTHER" id="PTHR10492:SF101">
    <property type="entry name" value="ATP-DEPENDENT DNA HELICASE"/>
    <property type="match status" value="1"/>
</dbReference>
<reference evidence="4" key="1">
    <citation type="submission" date="2020-07" db="EMBL/GenBank/DDBJ databases">
        <title>Ethylene signaling mediates host invasion by parasitic plants.</title>
        <authorList>
            <person name="Yoshida S."/>
        </authorList>
    </citation>
    <scope>NUCLEOTIDE SEQUENCE</scope>
    <source>
        <strain evidence="4">Okayama</strain>
    </source>
</reference>
<dbReference type="InterPro" id="IPR010285">
    <property type="entry name" value="DNA_helicase_pif1-like_DEAD"/>
</dbReference>
<dbReference type="GO" id="GO:0043139">
    <property type="term" value="F:5'-3' DNA helicase activity"/>
    <property type="evidence" value="ECO:0007669"/>
    <property type="project" value="UniProtKB-EC"/>
</dbReference>
<dbReference type="AlphaFoldDB" id="A0A830C3J1"/>
<dbReference type="GO" id="GO:0006281">
    <property type="term" value="P:DNA repair"/>
    <property type="evidence" value="ECO:0007669"/>
    <property type="project" value="UniProtKB-KW"/>
</dbReference>
<dbReference type="GO" id="GO:0006310">
    <property type="term" value="P:DNA recombination"/>
    <property type="evidence" value="ECO:0007669"/>
    <property type="project" value="UniProtKB-KW"/>
</dbReference>
<keyword evidence="1" id="KW-0547">Nucleotide-binding</keyword>
<dbReference type="Gene3D" id="3.40.50.300">
    <property type="entry name" value="P-loop containing nucleotide triphosphate hydrolases"/>
    <property type="match status" value="1"/>
</dbReference>
<keyword evidence="1" id="KW-0234">DNA repair</keyword>
<evidence type="ECO:0000259" key="3">
    <source>
        <dbReference type="Pfam" id="PF21530"/>
    </source>
</evidence>
<evidence type="ECO:0000259" key="2">
    <source>
        <dbReference type="Pfam" id="PF05970"/>
    </source>
</evidence>
<dbReference type="Pfam" id="PF21530">
    <property type="entry name" value="Pif1_2B_dom"/>
    <property type="match status" value="1"/>
</dbReference>
<comment type="caution">
    <text evidence="4">The sequence shown here is derived from an EMBL/GenBank/DDBJ whole genome shotgun (WGS) entry which is preliminary data.</text>
</comment>
<dbReference type="InterPro" id="IPR049163">
    <property type="entry name" value="Pif1-like_2B_dom"/>
</dbReference>
<name>A0A830C3J1_9LAMI</name>
<dbReference type="GO" id="GO:0005524">
    <property type="term" value="F:ATP binding"/>
    <property type="evidence" value="ECO:0007669"/>
    <property type="project" value="UniProtKB-KW"/>
</dbReference>
<dbReference type="PANTHER" id="PTHR10492">
    <property type="match status" value="1"/>
</dbReference>
<evidence type="ECO:0000313" key="5">
    <source>
        <dbReference type="Proteomes" id="UP000653305"/>
    </source>
</evidence>
<dbReference type="InterPro" id="IPR027417">
    <property type="entry name" value="P-loop_NTPase"/>
</dbReference>